<dbReference type="Proteomes" id="UP000298416">
    <property type="component" value="Unassembled WGS sequence"/>
</dbReference>
<dbReference type="InterPro" id="IPR049625">
    <property type="entry name" value="Glyco_transf_61_cat"/>
</dbReference>
<comment type="subcellular location">
    <subcellularLocation>
        <location evidence="1">Golgi apparatus membrane</location>
        <topology evidence="1">Single-pass type II membrane protein</topology>
    </subcellularLocation>
</comment>
<keyword evidence="7" id="KW-1185">Reference proteome</keyword>
<name>A0A8X9A1M7_SALSN</name>
<dbReference type="GO" id="GO:0000139">
    <property type="term" value="C:Golgi membrane"/>
    <property type="evidence" value="ECO:0007669"/>
    <property type="project" value="UniProtKB-SubCell"/>
</dbReference>
<accession>A0A8X9A1M7</accession>
<evidence type="ECO:0000313" key="6">
    <source>
        <dbReference type="EMBL" id="KAG6425382.1"/>
    </source>
</evidence>
<evidence type="ECO:0000256" key="3">
    <source>
        <dbReference type="ARBA" id="ARBA00022679"/>
    </source>
</evidence>
<dbReference type="OrthoDB" id="529273at2759"/>
<dbReference type="Pfam" id="PF04577">
    <property type="entry name" value="Glyco_transf_61"/>
    <property type="match status" value="1"/>
</dbReference>
<dbReference type="GO" id="GO:0016763">
    <property type="term" value="F:pentosyltransferase activity"/>
    <property type="evidence" value="ECO:0007669"/>
    <property type="project" value="UniProtKB-ARBA"/>
</dbReference>
<gene>
    <name evidence="6" type="ORF">SASPL_115815</name>
</gene>
<evidence type="ECO:0000256" key="4">
    <source>
        <dbReference type="ARBA" id="ARBA00023180"/>
    </source>
</evidence>
<dbReference type="AlphaFoldDB" id="A0A8X9A1M7"/>
<reference evidence="6" key="2">
    <citation type="submission" date="2020-08" db="EMBL/GenBank/DDBJ databases">
        <title>Plant Genome Project.</title>
        <authorList>
            <person name="Zhang R.-G."/>
        </authorList>
    </citation>
    <scope>NUCLEOTIDE SEQUENCE</scope>
    <source>
        <strain evidence="6">Huo1</strain>
        <tissue evidence="6">Leaf</tissue>
    </source>
</reference>
<evidence type="ECO:0000259" key="5">
    <source>
        <dbReference type="Pfam" id="PF04577"/>
    </source>
</evidence>
<dbReference type="PANTHER" id="PTHR20961">
    <property type="entry name" value="GLYCOSYLTRANSFERASE"/>
    <property type="match status" value="1"/>
</dbReference>
<evidence type="ECO:0000256" key="2">
    <source>
        <dbReference type="ARBA" id="ARBA00022676"/>
    </source>
</evidence>
<sequence>MKMEKDQKKKHVFRLNTFILLLSLPLLGFGLDFSVFGQRISLSKHFSGGKTAVKETVDGKEFIKFHLSRLVRGEDRKKLDETGFACDTAIHSVHCVSTKPVRIDTRNMTVYMPSGSDVQNETSIRPYARQEDLLEQISPVRMILYGNNTDLPPCEFHHCLPAVVFSSGSTGNMFHEINDIIIPLYITTKQFGSRVLLVVEDYKPSFVAKYRAILSRLSYHEPINPATNATVHCFPSTVVGLKYHDNLALNASDIPGGYGMPAFRNFLRTTFSLRYTYVSQVPRPRLVLLSRTGTRRFLNEDKMIDMIKDVGFQVLVVKRLKLASNIEKLSRLINSCSVLLGIHGAGLTNDIFLPTGAVMIQVEPLGLEWVSNKYFGNTARSMGVHYLRYRIDRDESSLAKIYGRNSSVVTDPISVFIQHGNRHARTIFLDQQNVRINLARFRETIVEAFSIVTDSPAR</sequence>
<proteinExistence type="predicted"/>
<keyword evidence="4" id="KW-0325">Glycoprotein</keyword>
<protein>
    <recommendedName>
        <fullName evidence="5">Glycosyltransferase 61 catalytic domain-containing protein</fullName>
    </recommendedName>
</protein>
<evidence type="ECO:0000313" key="7">
    <source>
        <dbReference type="Proteomes" id="UP000298416"/>
    </source>
</evidence>
<dbReference type="PANTHER" id="PTHR20961:SF108">
    <property type="entry name" value="GLYCOSYLTRANSFERASE"/>
    <property type="match status" value="1"/>
</dbReference>
<dbReference type="EMBL" id="PNBA02000005">
    <property type="protein sequence ID" value="KAG6425382.1"/>
    <property type="molecule type" value="Genomic_DNA"/>
</dbReference>
<dbReference type="InterPro" id="IPR007657">
    <property type="entry name" value="Glycosyltransferase_61"/>
</dbReference>
<feature type="domain" description="Glycosyltransferase 61 catalytic" evidence="5">
    <location>
        <begin position="221"/>
        <end position="360"/>
    </location>
</feature>
<reference evidence="6" key="1">
    <citation type="submission" date="2018-01" db="EMBL/GenBank/DDBJ databases">
        <authorList>
            <person name="Mao J.F."/>
        </authorList>
    </citation>
    <scope>NUCLEOTIDE SEQUENCE</scope>
    <source>
        <strain evidence="6">Huo1</strain>
        <tissue evidence="6">Leaf</tissue>
    </source>
</reference>
<keyword evidence="2" id="KW-0328">Glycosyltransferase</keyword>
<comment type="caution">
    <text evidence="6">The sequence shown here is derived from an EMBL/GenBank/DDBJ whole genome shotgun (WGS) entry which is preliminary data.</text>
</comment>
<keyword evidence="3" id="KW-0808">Transferase</keyword>
<organism evidence="6">
    <name type="scientific">Salvia splendens</name>
    <name type="common">Scarlet sage</name>
    <dbReference type="NCBI Taxonomy" id="180675"/>
    <lineage>
        <taxon>Eukaryota</taxon>
        <taxon>Viridiplantae</taxon>
        <taxon>Streptophyta</taxon>
        <taxon>Embryophyta</taxon>
        <taxon>Tracheophyta</taxon>
        <taxon>Spermatophyta</taxon>
        <taxon>Magnoliopsida</taxon>
        <taxon>eudicotyledons</taxon>
        <taxon>Gunneridae</taxon>
        <taxon>Pentapetalae</taxon>
        <taxon>asterids</taxon>
        <taxon>lamiids</taxon>
        <taxon>Lamiales</taxon>
        <taxon>Lamiaceae</taxon>
        <taxon>Nepetoideae</taxon>
        <taxon>Mentheae</taxon>
        <taxon>Salviinae</taxon>
        <taxon>Salvia</taxon>
        <taxon>Salvia subgen. Calosphace</taxon>
        <taxon>core Calosphace</taxon>
    </lineage>
</organism>
<evidence type="ECO:0000256" key="1">
    <source>
        <dbReference type="ARBA" id="ARBA00004323"/>
    </source>
</evidence>